<evidence type="ECO:0000313" key="3">
    <source>
        <dbReference type="EMBL" id="SFW55226.1"/>
    </source>
</evidence>
<feature type="transmembrane region" description="Helical" evidence="1">
    <location>
        <begin position="197"/>
        <end position="214"/>
    </location>
</feature>
<sequence length="234" mass="26042">MPVPRVRLFDRSAPAGKIHNVDGMTNAQVTALQYGFIGFLAVWTVVLVPQLITQLARYGGLRVRGLATTAAVLLYGCMTLAVVFLPLPGPGTRRLSQTVQLHPFQWITDIHTELLKHGEPVWQWFMTQTFEQACLNVLLFVPLGVFARTLWRRGLTGTTLIGFAASLLIEITQVTANFGTAPYVYRIFDVDDLMNNTFGAGLGWVFGALLLALRRSPVDVQPSRRERVHLAQPR</sequence>
<evidence type="ECO:0000259" key="2">
    <source>
        <dbReference type="Pfam" id="PF04892"/>
    </source>
</evidence>
<dbReference type="InterPro" id="IPR053150">
    <property type="entry name" value="Teicoplanin_resist-assoc"/>
</dbReference>
<name>A0A1K1Q5C3_9PSEU</name>
<feature type="domain" description="VanZ-like" evidence="2">
    <location>
        <begin position="73"/>
        <end position="208"/>
    </location>
</feature>
<dbReference type="PANTHER" id="PTHR36834:SF1">
    <property type="entry name" value="INTEGRAL MEMBRANE PROTEIN"/>
    <property type="match status" value="1"/>
</dbReference>
<feature type="transmembrane region" description="Helical" evidence="1">
    <location>
        <begin position="65"/>
        <end position="87"/>
    </location>
</feature>
<keyword evidence="4" id="KW-1185">Reference proteome</keyword>
<dbReference type="Pfam" id="PF04892">
    <property type="entry name" value="VanZ"/>
    <property type="match status" value="1"/>
</dbReference>
<protein>
    <submittedName>
        <fullName evidence="3">Glycopeptide antibiotics resistance protein</fullName>
    </submittedName>
</protein>
<evidence type="ECO:0000313" key="4">
    <source>
        <dbReference type="Proteomes" id="UP000182740"/>
    </source>
</evidence>
<dbReference type="AlphaFoldDB" id="A0A1K1Q5C3"/>
<proteinExistence type="predicted"/>
<organism evidence="3 4">
    <name type="scientific">Amycolatopsis australiensis</name>
    <dbReference type="NCBI Taxonomy" id="546364"/>
    <lineage>
        <taxon>Bacteria</taxon>
        <taxon>Bacillati</taxon>
        <taxon>Actinomycetota</taxon>
        <taxon>Actinomycetes</taxon>
        <taxon>Pseudonocardiales</taxon>
        <taxon>Pseudonocardiaceae</taxon>
        <taxon>Amycolatopsis</taxon>
    </lineage>
</organism>
<keyword evidence="1" id="KW-1133">Transmembrane helix</keyword>
<gene>
    <name evidence="3" type="ORF">SAMN04489730_1393</name>
</gene>
<evidence type="ECO:0000256" key="1">
    <source>
        <dbReference type="SAM" id="Phobius"/>
    </source>
</evidence>
<reference evidence="4" key="1">
    <citation type="submission" date="2016-11" db="EMBL/GenBank/DDBJ databases">
        <authorList>
            <person name="Varghese N."/>
            <person name="Submissions S."/>
        </authorList>
    </citation>
    <scope>NUCLEOTIDE SEQUENCE [LARGE SCALE GENOMIC DNA]</scope>
    <source>
        <strain evidence="4">DSM 44671</strain>
    </source>
</reference>
<feature type="transmembrane region" description="Helical" evidence="1">
    <location>
        <begin position="130"/>
        <end position="151"/>
    </location>
</feature>
<dbReference type="EMBL" id="FPJG01000006">
    <property type="protein sequence ID" value="SFW55226.1"/>
    <property type="molecule type" value="Genomic_DNA"/>
</dbReference>
<dbReference type="Proteomes" id="UP000182740">
    <property type="component" value="Unassembled WGS sequence"/>
</dbReference>
<keyword evidence="1" id="KW-0812">Transmembrane</keyword>
<accession>A0A1K1Q5C3</accession>
<dbReference type="InterPro" id="IPR006976">
    <property type="entry name" value="VanZ-like"/>
</dbReference>
<dbReference type="PANTHER" id="PTHR36834">
    <property type="entry name" value="MEMBRANE PROTEIN-RELATED"/>
    <property type="match status" value="1"/>
</dbReference>
<feature type="transmembrane region" description="Helical" evidence="1">
    <location>
        <begin position="31"/>
        <end position="53"/>
    </location>
</feature>
<dbReference type="STRING" id="546364.SAMN04489730_1393"/>
<keyword evidence="1" id="KW-0472">Membrane</keyword>
<feature type="transmembrane region" description="Helical" evidence="1">
    <location>
        <begin position="163"/>
        <end position="185"/>
    </location>
</feature>